<proteinExistence type="predicted"/>
<keyword evidence="1" id="KW-0863">Zinc-finger</keyword>
<dbReference type="PROSITE" id="PS50157">
    <property type="entry name" value="ZINC_FINGER_C2H2_2"/>
    <property type="match status" value="1"/>
</dbReference>
<evidence type="ECO:0000313" key="6">
    <source>
        <dbReference type="Proteomes" id="UP000325577"/>
    </source>
</evidence>
<dbReference type="Proteomes" id="UP000325577">
    <property type="component" value="Linkage Group LG14"/>
</dbReference>
<dbReference type="OrthoDB" id="191139at2759"/>
<keyword evidence="1" id="KW-0862">Zinc</keyword>
<name>A0A5J5BDG2_9ASTE</name>
<evidence type="ECO:0000313" key="5">
    <source>
        <dbReference type="EMBL" id="KAA8539932.1"/>
    </source>
</evidence>
<dbReference type="EMBL" id="CM018037">
    <property type="protein sequence ID" value="KAA8539932.1"/>
    <property type="molecule type" value="Genomic_DNA"/>
</dbReference>
<feature type="region of interest" description="Disordered" evidence="3">
    <location>
        <begin position="1"/>
        <end position="20"/>
    </location>
</feature>
<evidence type="ECO:0000259" key="4">
    <source>
        <dbReference type="PROSITE" id="PS50157"/>
    </source>
</evidence>
<dbReference type="GO" id="GO:0008270">
    <property type="term" value="F:zinc ion binding"/>
    <property type="evidence" value="ECO:0007669"/>
    <property type="project" value="UniProtKB-KW"/>
</dbReference>
<dbReference type="PANTHER" id="PTHR36055:SF1">
    <property type="entry name" value="C2H2-LIKE ZINC FINGER PROTEIN"/>
    <property type="match status" value="1"/>
</dbReference>
<dbReference type="AlphaFoldDB" id="A0A5J5BDG2"/>
<organism evidence="5 6">
    <name type="scientific">Nyssa sinensis</name>
    <dbReference type="NCBI Taxonomy" id="561372"/>
    <lineage>
        <taxon>Eukaryota</taxon>
        <taxon>Viridiplantae</taxon>
        <taxon>Streptophyta</taxon>
        <taxon>Embryophyta</taxon>
        <taxon>Tracheophyta</taxon>
        <taxon>Spermatophyta</taxon>
        <taxon>Magnoliopsida</taxon>
        <taxon>eudicotyledons</taxon>
        <taxon>Gunneridae</taxon>
        <taxon>Pentapetalae</taxon>
        <taxon>asterids</taxon>
        <taxon>Cornales</taxon>
        <taxon>Nyssaceae</taxon>
        <taxon>Nyssa</taxon>
    </lineage>
</organism>
<feature type="domain" description="C2H2-type" evidence="4">
    <location>
        <begin position="76"/>
        <end position="98"/>
    </location>
</feature>
<protein>
    <recommendedName>
        <fullName evidence="4">C2H2-type domain-containing protein</fullName>
    </recommendedName>
</protein>
<accession>A0A5J5BDG2</accession>
<reference evidence="5 6" key="1">
    <citation type="submission" date="2019-09" db="EMBL/GenBank/DDBJ databases">
        <title>A chromosome-level genome assembly of the Chinese tupelo Nyssa sinensis.</title>
        <authorList>
            <person name="Yang X."/>
            <person name="Kang M."/>
            <person name="Yang Y."/>
            <person name="Xiong H."/>
            <person name="Wang M."/>
            <person name="Zhang Z."/>
            <person name="Wang Z."/>
            <person name="Wu H."/>
            <person name="Ma T."/>
            <person name="Liu J."/>
            <person name="Xi Z."/>
        </authorList>
    </citation>
    <scope>NUCLEOTIDE SEQUENCE [LARGE SCALE GENOMIC DNA]</scope>
    <source>
        <strain evidence="5">J267</strain>
        <tissue evidence="5">Leaf</tissue>
    </source>
</reference>
<dbReference type="InterPro" id="IPR013087">
    <property type="entry name" value="Znf_C2H2_type"/>
</dbReference>
<keyword evidence="6" id="KW-1185">Reference proteome</keyword>
<keyword evidence="1" id="KW-0479">Metal-binding</keyword>
<dbReference type="PANTHER" id="PTHR36055">
    <property type="entry name" value="C2H2-LIKE ZINC FINGER PROTEIN"/>
    <property type="match status" value="1"/>
</dbReference>
<gene>
    <name evidence="5" type="ORF">F0562_026624</name>
</gene>
<feature type="region of interest" description="Disordered" evidence="3">
    <location>
        <begin position="397"/>
        <end position="417"/>
    </location>
</feature>
<evidence type="ECO:0000256" key="3">
    <source>
        <dbReference type="SAM" id="MobiDB-lite"/>
    </source>
</evidence>
<sequence>MPVAKLRSNSTPDAMKSEEANDSLDTFIRQAIGKEPSLSFSRTGDSPVQWIQLLHALDQQEFPGWPLLSPLKVQMQKCDKCSRQFCSPINYRRHIRVHRRSLNVDKESHKNRDLLGVFWDKLSLEQSKEIVSFKDVTLEEVPGSSIIRALMSFIRKPGFCTLPQVYLKAGSALLDIIQAKPSRLPISSPELFSILDDASERTFLCAGTAESMQKFVFDGEAGKIGLEMKNLVACTSFLVEQKLVKAWHADKDAEALRCQKLLVEEEEAAQKRQAELLERKRQKKLRLKEQRAREQVNGEKVDLKEATADTFGSPLSETSSPAVAFESSTDAVHIPTDHVTSLVEPVQFSITADIDAKAQFRFHREHSDLGTYQNVEHRTVQICGHQRVLVFRRQVPKSQRSGRTGFPGGPRDPRAVPTVSANKVWTRKAKSGNDGKILKTRLLKEAINQTDQDKKCEVIIGSIPCIVRQLGNNMAEAQDNNYSIEHAMPKKNNVLENQCGAKRSTVKLWRPVSQHGARGPMQVLINKESEVDVITGQSSDRNLASESCLRSFAMDENDSESRNDSHVLLEESARPEGLLFDCHAARAFLAQRWKEALAGDHVKLVLFPESEPPGCSNVNDD</sequence>
<evidence type="ECO:0000256" key="2">
    <source>
        <dbReference type="SAM" id="Coils"/>
    </source>
</evidence>
<dbReference type="PROSITE" id="PS00028">
    <property type="entry name" value="ZINC_FINGER_C2H2_1"/>
    <property type="match status" value="1"/>
</dbReference>
<keyword evidence="2" id="KW-0175">Coiled coil</keyword>
<evidence type="ECO:0000256" key="1">
    <source>
        <dbReference type="PROSITE-ProRule" id="PRU00042"/>
    </source>
</evidence>
<feature type="coiled-coil region" evidence="2">
    <location>
        <begin position="263"/>
        <end position="297"/>
    </location>
</feature>